<keyword evidence="7" id="KW-1185">Reference proteome</keyword>
<feature type="domain" description="HTH tetR-type" evidence="5">
    <location>
        <begin position="24"/>
        <end position="84"/>
    </location>
</feature>
<dbReference type="PANTHER" id="PTHR47506:SF3">
    <property type="entry name" value="HTH-TYPE TRANSCRIPTIONAL REGULATOR LMRA"/>
    <property type="match status" value="1"/>
</dbReference>
<evidence type="ECO:0000259" key="5">
    <source>
        <dbReference type="PROSITE" id="PS50977"/>
    </source>
</evidence>
<dbReference type="OrthoDB" id="9787680at2"/>
<dbReference type="InterPro" id="IPR011075">
    <property type="entry name" value="TetR_C"/>
</dbReference>
<feature type="DNA-binding region" description="H-T-H motif" evidence="4">
    <location>
        <begin position="47"/>
        <end position="66"/>
    </location>
</feature>
<dbReference type="Pfam" id="PF00440">
    <property type="entry name" value="TetR_N"/>
    <property type="match status" value="1"/>
</dbReference>
<evidence type="ECO:0000256" key="3">
    <source>
        <dbReference type="ARBA" id="ARBA00023163"/>
    </source>
</evidence>
<keyword evidence="1" id="KW-0805">Transcription regulation</keyword>
<dbReference type="STRING" id="1353537.TP2_16325"/>
<dbReference type="PANTHER" id="PTHR47506">
    <property type="entry name" value="TRANSCRIPTIONAL REGULATORY PROTEIN"/>
    <property type="match status" value="1"/>
</dbReference>
<name>A0A074JF64_9RHOB</name>
<evidence type="ECO:0000256" key="4">
    <source>
        <dbReference type="PROSITE-ProRule" id="PRU00335"/>
    </source>
</evidence>
<dbReference type="SUPFAM" id="SSF46689">
    <property type="entry name" value="Homeodomain-like"/>
    <property type="match status" value="1"/>
</dbReference>
<dbReference type="Proteomes" id="UP000027432">
    <property type="component" value="Unassembled WGS sequence"/>
</dbReference>
<dbReference type="AlphaFoldDB" id="A0A074JF64"/>
<sequence>MEDGLQNLCPNTSHNWSFAARPSKNARERLMRAASYLFCNHGFAATGIDTILARAETAKATLYNHFASKEELIAAVLQAEGETWREWFFGRLAQVEGSARDRLLAVFDVLQDWFADPGFYGCPFINAVAEFDTGNDAVRRAAALHKEHLITWLKAQAIELQAKDVAEVARSFAVLIDGAIVAAQHSRDPEFARNAQVLAALYLDNLTAQARP</sequence>
<evidence type="ECO:0000313" key="6">
    <source>
        <dbReference type="EMBL" id="KEO55144.1"/>
    </source>
</evidence>
<dbReference type="GO" id="GO:0003677">
    <property type="term" value="F:DNA binding"/>
    <property type="evidence" value="ECO:0007669"/>
    <property type="project" value="UniProtKB-UniRule"/>
</dbReference>
<keyword evidence="3" id="KW-0804">Transcription</keyword>
<gene>
    <name evidence="6" type="ORF">TP2_16325</name>
</gene>
<keyword evidence="2 4" id="KW-0238">DNA-binding</keyword>
<comment type="caution">
    <text evidence="6">The sequence shown here is derived from an EMBL/GenBank/DDBJ whole genome shotgun (WGS) entry which is preliminary data.</text>
</comment>
<evidence type="ECO:0000313" key="7">
    <source>
        <dbReference type="Proteomes" id="UP000027432"/>
    </source>
</evidence>
<dbReference type="Gene3D" id="1.10.357.10">
    <property type="entry name" value="Tetracycline Repressor, domain 2"/>
    <property type="match status" value="1"/>
</dbReference>
<dbReference type="Pfam" id="PF16925">
    <property type="entry name" value="TetR_C_13"/>
    <property type="match status" value="1"/>
</dbReference>
<dbReference type="InterPro" id="IPR001647">
    <property type="entry name" value="HTH_TetR"/>
</dbReference>
<dbReference type="SUPFAM" id="SSF48498">
    <property type="entry name" value="Tetracyclin repressor-like, C-terminal domain"/>
    <property type="match status" value="1"/>
</dbReference>
<evidence type="ECO:0000256" key="2">
    <source>
        <dbReference type="ARBA" id="ARBA00023125"/>
    </source>
</evidence>
<organism evidence="6 7">
    <name type="scientific">Thioclava pacifica DSM 10166</name>
    <dbReference type="NCBI Taxonomy" id="1353537"/>
    <lineage>
        <taxon>Bacteria</taxon>
        <taxon>Pseudomonadati</taxon>
        <taxon>Pseudomonadota</taxon>
        <taxon>Alphaproteobacteria</taxon>
        <taxon>Rhodobacterales</taxon>
        <taxon>Paracoccaceae</taxon>
        <taxon>Thioclava</taxon>
    </lineage>
</organism>
<accession>A0A074JF64</accession>
<dbReference type="PRINTS" id="PR00455">
    <property type="entry name" value="HTHTETR"/>
</dbReference>
<evidence type="ECO:0000256" key="1">
    <source>
        <dbReference type="ARBA" id="ARBA00023015"/>
    </source>
</evidence>
<reference evidence="6 7" key="1">
    <citation type="submission" date="2013-07" db="EMBL/GenBank/DDBJ databases">
        <title>Thioclava pacifica DSM 10166 Genome Sequencing.</title>
        <authorList>
            <person name="Lai Q."/>
            <person name="Shao Z."/>
        </authorList>
    </citation>
    <scope>NUCLEOTIDE SEQUENCE [LARGE SCALE GENOMIC DNA]</scope>
    <source>
        <strain evidence="6 7">DSM 10166</strain>
    </source>
</reference>
<proteinExistence type="predicted"/>
<dbReference type="RefSeq" id="WP_051692178.1">
    <property type="nucleotide sequence ID" value="NZ_AUND01000004.1"/>
</dbReference>
<dbReference type="PROSITE" id="PS50977">
    <property type="entry name" value="HTH_TETR_2"/>
    <property type="match status" value="1"/>
</dbReference>
<dbReference type="eggNOG" id="COG1309">
    <property type="taxonomic scope" value="Bacteria"/>
</dbReference>
<dbReference type="InterPro" id="IPR009057">
    <property type="entry name" value="Homeodomain-like_sf"/>
</dbReference>
<protein>
    <recommendedName>
        <fullName evidence="5">HTH tetR-type domain-containing protein</fullName>
    </recommendedName>
</protein>
<dbReference type="InterPro" id="IPR036271">
    <property type="entry name" value="Tet_transcr_reg_TetR-rel_C_sf"/>
</dbReference>
<dbReference type="EMBL" id="AUND01000004">
    <property type="protein sequence ID" value="KEO55144.1"/>
    <property type="molecule type" value="Genomic_DNA"/>
</dbReference>